<comment type="caution">
    <text evidence="1">The sequence shown here is derived from an EMBL/GenBank/DDBJ whole genome shotgun (WGS) entry which is preliminary data.</text>
</comment>
<organism evidence="1">
    <name type="scientific">Bacteroides ovatus</name>
    <dbReference type="NCBI Taxonomy" id="28116"/>
    <lineage>
        <taxon>Bacteria</taxon>
        <taxon>Pseudomonadati</taxon>
        <taxon>Bacteroidota</taxon>
        <taxon>Bacteroidia</taxon>
        <taxon>Bacteroidales</taxon>
        <taxon>Bacteroidaceae</taxon>
        <taxon>Bacteroides</taxon>
    </lineage>
</organism>
<dbReference type="AlphaFoldDB" id="A0A641RG50"/>
<feature type="non-terminal residue" evidence="1">
    <location>
        <position position="189"/>
    </location>
</feature>
<evidence type="ECO:0000313" key="1">
    <source>
        <dbReference type="EMBL" id="KAA4014057.1"/>
    </source>
</evidence>
<gene>
    <name evidence="1" type="ORF">F3D60_32975</name>
</gene>
<name>A0A641RG50_BACOV</name>
<accession>A0A641RG50</accession>
<sequence>MALTESEKTELKNDILNAIKAESQSVDELVEVSSLDNIKSLPALRGSELVSAPLTLLRKPADDAAATANASATKADNAAALANKAAGMASDAAGTANQAAETANSAAAAASAAAKQAEDAAAGVNDGLVGGMTAVPDEENDTVKLTLLGKTGTEIASVDIPGGTGGGGNTYNVTAEVPLESGYYVLSSA</sequence>
<dbReference type="EMBL" id="VWKO01000657">
    <property type="protein sequence ID" value="KAA4014057.1"/>
    <property type="molecule type" value="Genomic_DNA"/>
</dbReference>
<protein>
    <submittedName>
        <fullName evidence="1">Uncharacterized protein</fullName>
    </submittedName>
</protein>
<proteinExistence type="predicted"/>
<reference evidence="1" key="1">
    <citation type="journal article" date="2019" name="Nat. Med.">
        <title>A library of human gut bacterial isolates paired with longitudinal multiomics data enables mechanistic microbiome research.</title>
        <authorList>
            <person name="Poyet M."/>
            <person name="Groussin M."/>
            <person name="Gibbons S.M."/>
            <person name="Avila-Pacheco J."/>
            <person name="Jiang X."/>
            <person name="Kearney S.M."/>
            <person name="Perrotta A.R."/>
            <person name="Berdy B."/>
            <person name="Zhao S."/>
            <person name="Lieberman T.D."/>
            <person name="Swanson P.K."/>
            <person name="Smith M."/>
            <person name="Roesemann S."/>
            <person name="Alexander J.E."/>
            <person name="Rich S.A."/>
            <person name="Livny J."/>
            <person name="Vlamakis H."/>
            <person name="Clish C."/>
            <person name="Bullock K."/>
            <person name="Deik A."/>
            <person name="Scott J."/>
            <person name="Pierce K.A."/>
            <person name="Xavier R.J."/>
            <person name="Alm E.J."/>
        </authorList>
    </citation>
    <scope>NUCLEOTIDE SEQUENCE</scope>
    <source>
        <strain evidence="1">BIOML-A147</strain>
    </source>
</reference>